<evidence type="ECO:0000256" key="5">
    <source>
        <dbReference type="ARBA" id="ARBA00023136"/>
    </source>
</evidence>
<dbReference type="GO" id="GO:0005886">
    <property type="term" value="C:plasma membrane"/>
    <property type="evidence" value="ECO:0007669"/>
    <property type="project" value="UniProtKB-SubCell"/>
</dbReference>
<evidence type="ECO:0000256" key="6">
    <source>
        <dbReference type="SAM" id="Phobius"/>
    </source>
</evidence>
<keyword evidence="2" id="KW-1003">Cell membrane</keyword>
<comment type="subcellular location">
    <subcellularLocation>
        <location evidence="1">Cell membrane</location>
        <topology evidence="1">Multi-pass membrane protein</topology>
    </subcellularLocation>
</comment>
<dbReference type="Pfam" id="PF03176">
    <property type="entry name" value="MMPL"/>
    <property type="match status" value="2"/>
</dbReference>
<dbReference type="InterPro" id="IPR000731">
    <property type="entry name" value="SSD"/>
</dbReference>
<feature type="transmembrane region" description="Helical" evidence="6">
    <location>
        <begin position="220"/>
        <end position="241"/>
    </location>
</feature>
<gene>
    <name evidence="8" type="ORF">E6C60_2891</name>
</gene>
<dbReference type="Gene3D" id="1.20.1640.10">
    <property type="entry name" value="Multidrug efflux transporter AcrB transmembrane domain"/>
    <property type="match status" value="2"/>
</dbReference>
<protein>
    <submittedName>
        <fullName evidence="8">MMPL family protein</fullName>
    </submittedName>
</protein>
<keyword evidence="9" id="KW-1185">Reference proteome</keyword>
<sequence length="722" mass="78133">MYRFRRAVAAAWFILFLLMLPFAFRLPSLLQQNGFTPHNSPALQSAEILEKKLGISSTTLDIVIAGKPGDNLTTAAAKNAMMSALDPMLSKPYVQAVSFQLAARKPGQEHIQSVTVQLRDKPEDVLRYFDEIREALPAIPGYELYISGNTAVLADMNEAVKKDIVTAELIGIPLALLILRLAFGSFAAAALPVIVGVCSVAVTMGLLYGAALWNHSLSNFLPNAVTMLGLAVGMDYALFLVSRFREELDRGDPEAAVAAACHSSGRAVIYSGAAVCIGFVAMAFIDLPIFTSFSLGGIAVVIISVAAANTLLPSLLGMTGTRLRRRPAISPAPQQTVWHRLSDFVMSRPGTVAVLATLLLLLAMLPLSRVQAGIPSAEVLPPSYESRTGDDLLKQAYDERELYPIVAAVKLPASYQEIESIEALKSYSDEIRALPDVQRVESYLSLAPRGDAEEIAVFLQSEEFNQELQGYRVASGQWAAVAIVPRYGDIQEQTVELIERLRSLTPEALTVYITGIPPYKLDIMQAIQDGIPYVLLFVFAATYAVLMIAFRSLLLPLKAVLMNVLSLGAGLGIVVQVVQEGTGASLLGISSTGSVFILLPILIFCVVFGISMDYEVILLSRIKERYEATGDNERSTMEGLSSTGGLITSAALILAAVAGAFVFTDNEMMKAIGLGLTVCILLDASIIRMLLVPAFMKLMGRANWWAPRWLLPKASRKSRQNL</sequence>
<evidence type="ECO:0000256" key="4">
    <source>
        <dbReference type="ARBA" id="ARBA00022989"/>
    </source>
</evidence>
<proteinExistence type="predicted"/>
<keyword evidence="4 6" id="KW-1133">Transmembrane helix</keyword>
<organism evidence="8 9">
    <name type="scientific">Paenibacillus algicola</name>
    <dbReference type="NCBI Taxonomy" id="2565926"/>
    <lineage>
        <taxon>Bacteria</taxon>
        <taxon>Bacillati</taxon>
        <taxon>Bacillota</taxon>
        <taxon>Bacilli</taxon>
        <taxon>Bacillales</taxon>
        <taxon>Paenibacillaceae</taxon>
        <taxon>Paenibacillus</taxon>
    </lineage>
</organism>
<dbReference type="KEGG" id="palo:E6C60_2891"/>
<name>A0A4P8XLG3_9BACL</name>
<feature type="transmembrane region" description="Helical" evidence="6">
    <location>
        <begin position="267"/>
        <end position="287"/>
    </location>
</feature>
<evidence type="ECO:0000259" key="7">
    <source>
        <dbReference type="PROSITE" id="PS50156"/>
    </source>
</evidence>
<feature type="transmembrane region" description="Helical" evidence="6">
    <location>
        <begin position="350"/>
        <end position="367"/>
    </location>
</feature>
<accession>A0A4P8XLG3</accession>
<dbReference type="PANTHER" id="PTHR33406">
    <property type="entry name" value="MEMBRANE PROTEIN MJ1562-RELATED"/>
    <property type="match status" value="1"/>
</dbReference>
<dbReference type="Proteomes" id="UP000300879">
    <property type="component" value="Chromosome"/>
</dbReference>
<dbReference type="SUPFAM" id="SSF82866">
    <property type="entry name" value="Multidrug efflux transporter AcrB transmembrane domain"/>
    <property type="match status" value="2"/>
</dbReference>
<evidence type="ECO:0000256" key="2">
    <source>
        <dbReference type="ARBA" id="ARBA00022475"/>
    </source>
</evidence>
<dbReference type="InterPro" id="IPR050545">
    <property type="entry name" value="Mycobact_MmpL"/>
</dbReference>
<feature type="transmembrane region" description="Helical" evidence="6">
    <location>
        <begin position="640"/>
        <end position="663"/>
    </location>
</feature>
<dbReference type="InterPro" id="IPR004869">
    <property type="entry name" value="MMPL_dom"/>
</dbReference>
<feature type="transmembrane region" description="Helical" evidence="6">
    <location>
        <begin position="293"/>
        <end position="316"/>
    </location>
</feature>
<dbReference type="AlphaFoldDB" id="A0A4P8XLG3"/>
<feature type="transmembrane region" description="Helical" evidence="6">
    <location>
        <begin position="557"/>
        <end position="575"/>
    </location>
</feature>
<dbReference type="EMBL" id="CP040396">
    <property type="protein sequence ID" value="QCT03602.1"/>
    <property type="molecule type" value="Genomic_DNA"/>
</dbReference>
<feature type="domain" description="SSD" evidence="7">
    <location>
        <begin position="193"/>
        <end position="318"/>
    </location>
</feature>
<evidence type="ECO:0000256" key="1">
    <source>
        <dbReference type="ARBA" id="ARBA00004651"/>
    </source>
</evidence>
<feature type="transmembrane region" description="Helical" evidence="6">
    <location>
        <begin position="190"/>
        <end position="214"/>
    </location>
</feature>
<feature type="transmembrane region" description="Helical" evidence="6">
    <location>
        <begin position="530"/>
        <end position="550"/>
    </location>
</feature>
<evidence type="ECO:0000256" key="3">
    <source>
        <dbReference type="ARBA" id="ARBA00022692"/>
    </source>
</evidence>
<keyword evidence="3 6" id="KW-0812">Transmembrane</keyword>
<feature type="transmembrane region" description="Helical" evidence="6">
    <location>
        <begin position="669"/>
        <end position="691"/>
    </location>
</feature>
<feature type="transmembrane region" description="Helical" evidence="6">
    <location>
        <begin position="595"/>
        <end position="619"/>
    </location>
</feature>
<dbReference type="PANTHER" id="PTHR33406:SF13">
    <property type="entry name" value="MEMBRANE PROTEIN YDFJ"/>
    <property type="match status" value="1"/>
</dbReference>
<dbReference type="PROSITE" id="PS50156">
    <property type="entry name" value="SSD"/>
    <property type="match status" value="1"/>
</dbReference>
<evidence type="ECO:0000313" key="9">
    <source>
        <dbReference type="Proteomes" id="UP000300879"/>
    </source>
</evidence>
<reference evidence="8 9" key="1">
    <citation type="submission" date="2019-05" db="EMBL/GenBank/DDBJ databases">
        <authorList>
            <person name="Chen C."/>
        </authorList>
    </citation>
    <scope>NUCLEOTIDE SEQUENCE [LARGE SCALE GENOMIC DNA]</scope>
    <source>
        <strain evidence="8 9">HB172198</strain>
    </source>
</reference>
<evidence type="ECO:0000313" key="8">
    <source>
        <dbReference type="EMBL" id="QCT03602.1"/>
    </source>
</evidence>
<feature type="transmembrane region" description="Helical" evidence="6">
    <location>
        <begin position="164"/>
        <end position="183"/>
    </location>
</feature>
<keyword evidence="5 6" id="KW-0472">Membrane</keyword>